<gene>
    <name evidence="2" type="ORF">F950_02955</name>
</gene>
<proteinExistence type="predicted"/>
<name>A0ABP2U6D0_9GAMM</name>
<protein>
    <submittedName>
        <fullName evidence="2">Uncharacterized protein</fullName>
    </submittedName>
</protein>
<feature type="coiled-coil region" evidence="1">
    <location>
        <begin position="10"/>
        <end position="67"/>
    </location>
</feature>
<evidence type="ECO:0000256" key="1">
    <source>
        <dbReference type="SAM" id="Coils"/>
    </source>
</evidence>
<dbReference type="Proteomes" id="UP000018433">
    <property type="component" value="Unassembled WGS sequence"/>
</dbReference>
<reference evidence="2 3" key="1">
    <citation type="submission" date="2013-02" db="EMBL/GenBank/DDBJ databases">
        <title>The Genome Sequence of Acinetobacter soli NIPH 2899.</title>
        <authorList>
            <consortium name="The Broad Institute Genome Sequencing Platform"/>
            <consortium name="The Broad Institute Genome Sequencing Center for Infectious Disease"/>
            <person name="Cerqueira G."/>
            <person name="Feldgarden M."/>
            <person name="Courvalin P."/>
            <person name="Perichon B."/>
            <person name="Grillot-Courvalin C."/>
            <person name="Clermont D."/>
            <person name="Rocha E."/>
            <person name="Yoon E.-J."/>
            <person name="Nemec A."/>
            <person name="Walker B."/>
            <person name="Young S.K."/>
            <person name="Zeng Q."/>
            <person name="Gargeya S."/>
            <person name="Fitzgerald M."/>
            <person name="Haas B."/>
            <person name="Abouelleil A."/>
            <person name="Alvarado L."/>
            <person name="Arachchi H.M."/>
            <person name="Berlin A.M."/>
            <person name="Chapman S.B."/>
            <person name="Dewar J."/>
            <person name="Goldberg J."/>
            <person name="Griggs A."/>
            <person name="Gujja S."/>
            <person name="Hansen M."/>
            <person name="Howarth C."/>
            <person name="Imamovic A."/>
            <person name="Larimer J."/>
            <person name="McCowan C."/>
            <person name="Murphy C."/>
            <person name="Neiman D."/>
            <person name="Pearson M."/>
            <person name="Priest M."/>
            <person name="Roberts A."/>
            <person name="Saif S."/>
            <person name="Shea T."/>
            <person name="Sisk P."/>
            <person name="Sykes S."/>
            <person name="Wortman J."/>
            <person name="Nusbaum C."/>
            <person name="Birren B."/>
        </authorList>
    </citation>
    <scope>NUCLEOTIDE SEQUENCE [LARGE SCALE GENOMIC DNA]</scope>
    <source>
        <strain evidence="2 3">NIPH 2899</strain>
    </source>
</reference>
<organism evidence="2 3">
    <name type="scientific">Acinetobacter soli NIPH 2899</name>
    <dbReference type="NCBI Taxonomy" id="1217677"/>
    <lineage>
        <taxon>Bacteria</taxon>
        <taxon>Pseudomonadati</taxon>
        <taxon>Pseudomonadota</taxon>
        <taxon>Gammaproteobacteria</taxon>
        <taxon>Moraxellales</taxon>
        <taxon>Moraxellaceae</taxon>
        <taxon>Acinetobacter</taxon>
    </lineage>
</organism>
<evidence type="ECO:0000313" key="3">
    <source>
        <dbReference type="Proteomes" id="UP000018433"/>
    </source>
</evidence>
<comment type="caution">
    <text evidence="2">The sequence shown here is derived from an EMBL/GenBank/DDBJ whole genome shotgun (WGS) entry which is preliminary data.</text>
</comment>
<dbReference type="EMBL" id="APPV01000011">
    <property type="protein sequence ID" value="ENV60393.1"/>
    <property type="molecule type" value="Genomic_DNA"/>
</dbReference>
<sequence>MAFLGVSMDLIEAKKNLETYRMNLIRLENYNHQYSTHKFKTECEREIKTLRERIGNLEDALSKAAKRNKKAAVCTMRWS</sequence>
<keyword evidence="1" id="KW-0175">Coiled coil</keyword>
<evidence type="ECO:0000313" key="2">
    <source>
        <dbReference type="EMBL" id="ENV60393.1"/>
    </source>
</evidence>
<keyword evidence="3" id="KW-1185">Reference proteome</keyword>
<accession>A0ABP2U6D0</accession>